<sequence>MYGCQVVVPPLSPLHVFSVMNPSFKRKVIFVFSSLHEPSSPHLYKNRVQTDPFFHSLIPPKMRITVRFLENGRRPSPSERAEPPGTAEMDSDIVVIMAALFCALICLAGLALVARCAWLRRSPSGAPPPAPNKGLKKKALRSLPKASFTGGGGLAAAAAECPICLAEFAEGDEIRALPQCGHVFHVSCVDTWLESRASCPSCRRILGVATCQKCGGGVGVVSDDPNRDD</sequence>
<keyword evidence="2 4" id="KW-0863">Zinc-finger</keyword>
<keyword evidence="5" id="KW-0472">Membrane</keyword>
<dbReference type="InterPro" id="IPR001841">
    <property type="entry name" value="Znf_RING"/>
</dbReference>
<dbReference type="SUPFAM" id="SSF57850">
    <property type="entry name" value="RING/U-box"/>
    <property type="match status" value="1"/>
</dbReference>
<keyword evidence="5" id="KW-1133">Transmembrane helix</keyword>
<evidence type="ECO:0000259" key="6">
    <source>
        <dbReference type="PROSITE" id="PS50089"/>
    </source>
</evidence>
<feature type="domain" description="RING-type" evidence="6">
    <location>
        <begin position="161"/>
        <end position="203"/>
    </location>
</feature>
<dbReference type="SMART" id="SM00184">
    <property type="entry name" value="RING"/>
    <property type="match status" value="1"/>
</dbReference>
<dbReference type="AlphaFoldDB" id="A0AAV9B7V4"/>
<comment type="caution">
    <text evidence="7">The sequence shown here is derived from an EMBL/GenBank/DDBJ whole genome shotgun (WGS) entry which is preliminary data.</text>
</comment>
<gene>
    <name evidence="7" type="ORF">QJS04_geneDACA009803</name>
</gene>
<proteinExistence type="predicted"/>
<dbReference type="SMART" id="SM01197">
    <property type="entry name" value="FANCL_C"/>
    <property type="match status" value="1"/>
</dbReference>
<accession>A0AAV9B7V4</accession>
<dbReference type="Gene3D" id="3.30.40.10">
    <property type="entry name" value="Zinc/RING finger domain, C3HC4 (zinc finger)"/>
    <property type="match status" value="1"/>
</dbReference>
<name>A0AAV9B7V4_ACOGR</name>
<keyword evidence="8" id="KW-1185">Reference proteome</keyword>
<dbReference type="EMBL" id="JAUJYN010000004">
    <property type="protein sequence ID" value="KAK1272833.1"/>
    <property type="molecule type" value="Genomic_DNA"/>
</dbReference>
<dbReference type="InterPro" id="IPR013083">
    <property type="entry name" value="Znf_RING/FYVE/PHD"/>
</dbReference>
<keyword evidence="3" id="KW-0862">Zinc</keyword>
<dbReference type="PANTHER" id="PTHR45798:SF97">
    <property type="entry name" value="ALCOHOL-SENSITIVE RING FINGER PROTEIN 1"/>
    <property type="match status" value="1"/>
</dbReference>
<reference evidence="7" key="1">
    <citation type="journal article" date="2023" name="Nat. Commun.">
        <title>Diploid and tetraploid genomes of Acorus and the evolution of monocots.</title>
        <authorList>
            <person name="Ma L."/>
            <person name="Liu K.W."/>
            <person name="Li Z."/>
            <person name="Hsiao Y.Y."/>
            <person name="Qi Y."/>
            <person name="Fu T."/>
            <person name="Tang G.D."/>
            <person name="Zhang D."/>
            <person name="Sun W.H."/>
            <person name="Liu D.K."/>
            <person name="Li Y."/>
            <person name="Chen G.Z."/>
            <person name="Liu X.D."/>
            <person name="Liao X.Y."/>
            <person name="Jiang Y.T."/>
            <person name="Yu X."/>
            <person name="Hao Y."/>
            <person name="Huang J."/>
            <person name="Zhao X.W."/>
            <person name="Ke S."/>
            <person name="Chen Y.Y."/>
            <person name="Wu W.L."/>
            <person name="Hsu J.L."/>
            <person name="Lin Y.F."/>
            <person name="Huang M.D."/>
            <person name="Li C.Y."/>
            <person name="Huang L."/>
            <person name="Wang Z.W."/>
            <person name="Zhao X."/>
            <person name="Zhong W.Y."/>
            <person name="Peng D.H."/>
            <person name="Ahmad S."/>
            <person name="Lan S."/>
            <person name="Zhang J.S."/>
            <person name="Tsai W.C."/>
            <person name="Van de Peer Y."/>
            <person name="Liu Z.J."/>
        </authorList>
    </citation>
    <scope>NUCLEOTIDE SEQUENCE</scope>
    <source>
        <strain evidence="7">SCP</strain>
    </source>
</reference>
<dbReference type="GO" id="GO:0008270">
    <property type="term" value="F:zinc ion binding"/>
    <property type="evidence" value="ECO:0007669"/>
    <property type="project" value="UniProtKB-KW"/>
</dbReference>
<evidence type="ECO:0000313" key="8">
    <source>
        <dbReference type="Proteomes" id="UP001179952"/>
    </source>
</evidence>
<keyword evidence="1" id="KW-0479">Metal-binding</keyword>
<evidence type="ECO:0000256" key="1">
    <source>
        <dbReference type="ARBA" id="ARBA00022723"/>
    </source>
</evidence>
<evidence type="ECO:0000256" key="3">
    <source>
        <dbReference type="ARBA" id="ARBA00022833"/>
    </source>
</evidence>
<feature type="transmembrane region" description="Helical" evidence="5">
    <location>
        <begin position="93"/>
        <end position="114"/>
    </location>
</feature>
<evidence type="ECO:0000313" key="7">
    <source>
        <dbReference type="EMBL" id="KAK1272833.1"/>
    </source>
</evidence>
<dbReference type="CDD" id="cd16461">
    <property type="entry name" value="RING-H2_EL5-like"/>
    <property type="match status" value="1"/>
</dbReference>
<dbReference type="PANTHER" id="PTHR45798">
    <property type="entry name" value="RING-H2 FINGER PROTEIN ATL61-RELATED-RELATED"/>
    <property type="match status" value="1"/>
</dbReference>
<keyword evidence="5" id="KW-0812">Transmembrane</keyword>
<reference evidence="7" key="2">
    <citation type="submission" date="2023-06" db="EMBL/GenBank/DDBJ databases">
        <authorList>
            <person name="Ma L."/>
            <person name="Liu K.-W."/>
            <person name="Li Z."/>
            <person name="Hsiao Y.-Y."/>
            <person name="Qi Y."/>
            <person name="Fu T."/>
            <person name="Tang G."/>
            <person name="Zhang D."/>
            <person name="Sun W.-H."/>
            <person name="Liu D.-K."/>
            <person name="Li Y."/>
            <person name="Chen G.-Z."/>
            <person name="Liu X.-D."/>
            <person name="Liao X.-Y."/>
            <person name="Jiang Y.-T."/>
            <person name="Yu X."/>
            <person name="Hao Y."/>
            <person name="Huang J."/>
            <person name="Zhao X.-W."/>
            <person name="Ke S."/>
            <person name="Chen Y.-Y."/>
            <person name="Wu W.-L."/>
            <person name="Hsu J.-L."/>
            <person name="Lin Y.-F."/>
            <person name="Huang M.-D."/>
            <person name="Li C.-Y."/>
            <person name="Huang L."/>
            <person name="Wang Z.-W."/>
            <person name="Zhao X."/>
            <person name="Zhong W.-Y."/>
            <person name="Peng D.-H."/>
            <person name="Ahmad S."/>
            <person name="Lan S."/>
            <person name="Zhang J.-S."/>
            <person name="Tsai W.-C."/>
            <person name="Van De Peer Y."/>
            <person name="Liu Z.-J."/>
        </authorList>
    </citation>
    <scope>NUCLEOTIDE SEQUENCE</scope>
    <source>
        <strain evidence="7">SCP</strain>
        <tissue evidence="7">Leaves</tissue>
    </source>
</reference>
<protein>
    <submittedName>
        <fullName evidence="7">RING-H2 finger protein ATL8</fullName>
    </submittedName>
</protein>
<dbReference type="Pfam" id="PF13639">
    <property type="entry name" value="zf-RING_2"/>
    <property type="match status" value="1"/>
</dbReference>
<evidence type="ECO:0000256" key="2">
    <source>
        <dbReference type="ARBA" id="ARBA00022771"/>
    </source>
</evidence>
<dbReference type="Proteomes" id="UP001179952">
    <property type="component" value="Unassembled WGS sequence"/>
</dbReference>
<evidence type="ECO:0000256" key="4">
    <source>
        <dbReference type="PROSITE-ProRule" id="PRU00175"/>
    </source>
</evidence>
<dbReference type="PROSITE" id="PS50089">
    <property type="entry name" value="ZF_RING_2"/>
    <property type="match status" value="1"/>
</dbReference>
<dbReference type="InterPro" id="IPR052788">
    <property type="entry name" value="RING-type_E3_ligase_ATL"/>
</dbReference>
<organism evidence="7 8">
    <name type="scientific">Acorus gramineus</name>
    <name type="common">Dwarf sweet flag</name>
    <dbReference type="NCBI Taxonomy" id="55184"/>
    <lineage>
        <taxon>Eukaryota</taxon>
        <taxon>Viridiplantae</taxon>
        <taxon>Streptophyta</taxon>
        <taxon>Embryophyta</taxon>
        <taxon>Tracheophyta</taxon>
        <taxon>Spermatophyta</taxon>
        <taxon>Magnoliopsida</taxon>
        <taxon>Liliopsida</taxon>
        <taxon>Acoraceae</taxon>
        <taxon>Acorus</taxon>
    </lineage>
</organism>
<evidence type="ECO:0000256" key="5">
    <source>
        <dbReference type="SAM" id="Phobius"/>
    </source>
</evidence>